<comment type="subcellular location">
    <subcellularLocation>
        <location evidence="1">Cell outer membrane</location>
    </subcellularLocation>
</comment>
<dbReference type="KEGG" id="mmab:HQ865_05370"/>
<dbReference type="Gene3D" id="1.25.40.390">
    <property type="match status" value="1"/>
</dbReference>
<evidence type="ECO:0000256" key="1">
    <source>
        <dbReference type="ARBA" id="ARBA00004442"/>
    </source>
</evidence>
<sequence length="562" mass="61381">MKKILFIAFTGIVILSSACKKLLDEDVRTQISNLYLNTPAGIEDGVKGCYATLRMYYGSQSAGWMTVFGTDEYQNGNADATYANYTANLNAANGTTGGIWNALYIGINDCNTMIENIPAVTGMTQTLKNIRMGEVRFLRAHYYFLLVQQFGGLDLRLSSTRSASKVASRAPIADVYKAIIEDLTFAIANLPATTSDYGRVTIAPAKHMLAKVYLTRAGSTAAVATDYDNAAAIAKDVIATGGYKLVSDFSELWAQPSKPNTETMLACQFSNNIVSEPTVAPASGSNISAWNAANFDFCAGYEGKPGITRDLANGRPFGHYRPTAYMVNLYNKTADSRFAKTFKTVWLCNAPNTAATAFTINGNTGIIMARGDTCISILDHDITAAQKAKYKYTVLTPSTYEVGLWPQNKKFEDSLRATVNDSRGIKDFPIYRLGETYLIAAEALTMSGKQAEAATYINALRARSIIQGSTPAITAANTAAMQVTAADMNIDFILDERARELSGEFMRWTDLVRTGKLLERVQKYNPVATLLIKPYHILRPIPQVQIDRTEGTSTSFPQNPGY</sequence>
<dbReference type="RefSeq" id="WP_173413900.1">
    <property type="nucleotide sequence ID" value="NZ_CP054139.1"/>
</dbReference>
<proteinExistence type="inferred from homology"/>
<comment type="similarity">
    <text evidence="2">Belongs to the SusD family.</text>
</comment>
<evidence type="ECO:0000259" key="7">
    <source>
        <dbReference type="Pfam" id="PF14322"/>
    </source>
</evidence>
<evidence type="ECO:0000256" key="2">
    <source>
        <dbReference type="ARBA" id="ARBA00006275"/>
    </source>
</evidence>
<protein>
    <submittedName>
        <fullName evidence="8">RagB/SusD family nutrient uptake outer membrane protein</fullName>
    </submittedName>
</protein>
<dbReference type="InterPro" id="IPR033985">
    <property type="entry name" value="SusD-like_N"/>
</dbReference>
<dbReference type="PROSITE" id="PS51257">
    <property type="entry name" value="PROKAR_LIPOPROTEIN"/>
    <property type="match status" value="1"/>
</dbReference>
<dbReference type="InterPro" id="IPR012944">
    <property type="entry name" value="SusD_RagB_dom"/>
</dbReference>
<keyword evidence="9" id="KW-1185">Reference proteome</keyword>
<dbReference type="AlphaFoldDB" id="A0A7D4Q7K4"/>
<keyword evidence="3" id="KW-0732">Signal</keyword>
<dbReference type="Proteomes" id="UP000505355">
    <property type="component" value="Chromosome"/>
</dbReference>
<dbReference type="SUPFAM" id="SSF48452">
    <property type="entry name" value="TPR-like"/>
    <property type="match status" value="1"/>
</dbReference>
<gene>
    <name evidence="8" type="ORF">HQ865_05370</name>
</gene>
<keyword evidence="4" id="KW-0472">Membrane</keyword>
<dbReference type="GO" id="GO:0009279">
    <property type="term" value="C:cell outer membrane"/>
    <property type="evidence" value="ECO:0007669"/>
    <property type="project" value="UniProtKB-SubCell"/>
</dbReference>
<reference evidence="8 9" key="1">
    <citation type="submission" date="2020-05" db="EMBL/GenBank/DDBJ databases">
        <title>Mucilaginibacter mali sp. nov.</title>
        <authorList>
            <person name="Kim H.S."/>
            <person name="Lee K.C."/>
            <person name="Suh M.K."/>
            <person name="Kim J.-S."/>
            <person name="Han K.-I."/>
            <person name="Eom M.K."/>
            <person name="Shin Y.K."/>
            <person name="Lee J.-S."/>
        </authorList>
    </citation>
    <scope>NUCLEOTIDE SEQUENCE [LARGE SCALE GENOMIC DNA]</scope>
    <source>
        <strain evidence="8 9">G2-14</strain>
    </source>
</reference>
<evidence type="ECO:0000256" key="4">
    <source>
        <dbReference type="ARBA" id="ARBA00023136"/>
    </source>
</evidence>
<evidence type="ECO:0000256" key="3">
    <source>
        <dbReference type="ARBA" id="ARBA00022729"/>
    </source>
</evidence>
<dbReference type="Pfam" id="PF07980">
    <property type="entry name" value="SusD_RagB"/>
    <property type="match status" value="1"/>
</dbReference>
<dbReference type="CDD" id="cd08977">
    <property type="entry name" value="SusD"/>
    <property type="match status" value="1"/>
</dbReference>
<feature type="domain" description="RagB/SusD" evidence="6">
    <location>
        <begin position="312"/>
        <end position="562"/>
    </location>
</feature>
<organism evidence="8 9">
    <name type="scientific">Mucilaginibacter mali</name>
    <dbReference type="NCBI Taxonomy" id="2740462"/>
    <lineage>
        <taxon>Bacteria</taxon>
        <taxon>Pseudomonadati</taxon>
        <taxon>Bacteroidota</taxon>
        <taxon>Sphingobacteriia</taxon>
        <taxon>Sphingobacteriales</taxon>
        <taxon>Sphingobacteriaceae</taxon>
        <taxon>Mucilaginibacter</taxon>
    </lineage>
</organism>
<dbReference type="InterPro" id="IPR011990">
    <property type="entry name" value="TPR-like_helical_dom_sf"/>
</dbReference>
<evidence type="ECO:0000256" key="5">
    <source>
        <dbReference type="ARBA" id="ARBA00023237"/>
    </source>
</evidence>
<evidence type="ECO:0000313" key="9">
    <source>
        <dbReference type="Proteomes" id="UP000505355"/>
    </source>
</evidence>
<evidence type="ECO:0000313" key="8">
    <source>
        <dbReference type="EMBL" id="QKJ29205.1"/>
    </source>
</evidence>
<dbReference type="EMBL" id="CP054139">
    <property type="protein sequence ID" value="QKJ29205.1"/>
    <property type="molecule type" value="Genomic_DNA"/>
</dbReference>
<dbReference type="Pfam" id="PF14322">
    <property type="entry name" value="SusD-like_3"/>
    <property type="match status" value="1"/>
</dbReference>
<accession>A0A7D4Q7K4</accession>
<evidence type="ECO:0000259" key="6">
    <source>
        <dbReference type="Pfam" id="PF07980"/>
    </source>
</evidence>
<name>A0A7D4Q7K4_9SPHI</name>
<keyword evidence="5" id="KW-0998">Cell outer membrane</keyword>
<feature type="domain" description="SusD-like N-terminal" evidence="7">
    <location>
        <begin position="84"/>
        <end position="214"/>
    </location>
</feature>